<gene>
    <name evidence="1" type="ORF">BLX24_08115</name>
</gene>
<dbReference type="EMBL" id="MORL01000003">
    <property type="protein sequence ID" value="OIN59813.1"/>
    <property type="molecule type" value="Genomic_DNA"/>
</dbReference>
<evidence type="ECO:0000313" key="1">
    <source>
        <dbReference type="EMBL" id="OIN59813.1"/>
    </source>
</evidence>
<dbReference type="AlphaFoldDB" id="A0A1S2VM30"/>
<reference evidence="1 2" key="1">
    <citation type="submission" date="2016-10" db="EMBL/GenBank/DDBJ databases">
        <title>Arsenicibacter rosenii gen. nov., sp. nov., an efficient arsenic-methylating bacterium isolated from an arsenic-contaminated paddy soil.</title>
        <authorList>
            <person name="Huang K."/>
        </authorList>
    </citation>
    <scope>NUCLEOTIDE SEQUENCE [LARGE SCALE GENOMIC DNA]</scope>
    <source>
        <strain evidence="1 2">SM-1</strain>
    </source>
</reference>
<dbReference type="Proteomes" id="UP000181790">
    <property type="component" value="Unassembled WGS sequence"/>
</dbReference>
<dbReference type="OrthoDB" id="945709at2"/>
<protein>
    <submittedName>
        <fullName evidence="1">Uncharacterized protein</fullName>
    </submittedName>
</protein>
<comment type="caution">
    <text evidence="1">The sequence shown here is derived from an EMBL/GenBank/DDBJ whole genome shotgun (WGS) entry which is preliminary data.</text>
</comment>
<dbReference type="RefSeq" id="WP_071502614.1">
    <property type="nucleotide sequence ID" value="NZ_MORL01000003.1"/>
</dbReference>
<dbReference type="Pfam" id="PF20459">
    <property type="entry name" value="DUF6712"/>
    <property type="match status" value="2"/>
</dbReference>
<keyword evidence="2" id="KW-1185">Reference proteome</keyword>
<name>A0A1S2VM30_9BACT</name>
<evidence type="ECO:0000313" key="2">
    <source>
        <dbReference type="Proteomes" id="UP000181790"/>
    </source>
</evidence>
<sequence>MPLFTDDTAFFRRYVPVTMNFSVGPLRPYLDQVEEDIRTGFLGPDLAAQLLAAAVPVQTDPVLVPAVSYFRQVVANLGFERYLPFAETQIGDDGVTISAADGRKAAFSYQTRNLAARLAQSGWQALDKLLAHLDEHEETFTAWADAPCYNEYRSSLFQSARQFATYYPIQGKCLTFRALRPFLTRAELTAADRLAQISQVTDQTRQTALMQQLRYAVAFETIAAGMPNLAVEISGQTLQVNLASQYGGASEYFTAPSAELLDRLGLKLRRQADDAWQTLDNALAALSPPPDTEDPVPPAPIGDKIVYL</sequence>
<proteinExistence type="predicted"/>
<dbReference type="InterPro" id="IPR046558">
    <property type="entry name" value="DUF6712"/>
</dbReference>
<accession>A0A1S2VM30</accession>
<organism evidence="1 2">
    <name type="scientific">Arsenicibacter rosenii</name>
    <dbReference type="NCBI Taxonomy" id="1750698"/>
    <lineage>
        <taxon>Bacteria</taxon>
        <taxon>Pseudomonadati</taxon>
        <taxon>Bacteroidota</taxon>
        <taxon>Cytophagia</taxon>
        <taxon>Cytophagales</taxon>
        <taxon>Spirosomataceae</taxon>
        <taxon>Arsenicibacter</taxon>
    </lineage>
</organism>